<keyword evidence="7" id="KW-1185">Reference proteome</keyword>
<keyword evidence="2 5" id="KW-0812">Transmembrane</keyword>
<name>G7V7I7_THELD</name>
<feature type="transmembrane region" description="Helical" evidence="5">
    <location>
        <begin position="59"/>
        <end position="80"/>
    </location>
</feature>
<reference evidence="7" key="1">
    <citation type="submission" date="2011-10" db="EMBL/GenBank/DDBJ databases">
        <title>The complete genome of chromosome of Thermovirga lienii DSM 17291.</title>
        <authorList>
            <consortium name="US DOE Joint Genome Institute (JGI-PGF)"/>
            <person name="Lucas S."/>
            <person name="Copeland A."/>
            <person name="Lapidus A."/>
            <person name="Glavina del Rio T."/>
            <person name="Dalin E."/>
            <person name="Tice H."/>
            <person name="Bruce D."/>
            <person name="Goodwin L."/>
            <person name="Pitluck S."/>
            <person name="Peters L."/>
            <person name="Mikhailova N."/>
            <person name="Saunders E."/>
            <person name="Kyrpides N."/>
            <person name="Mavromatis K."/>
            <person name="Ivanova N."/>
            <person name="Last F.I."/>
            <person name="Brettin T."/>
            <person name="Detter J.C."/>
            <person name="Han C."/>
            <person name="Larimer F."/>
            <person name="Land M."/>
            <person name="Hauser L."/>
            <person name="Markowitz V."/>
            <person name="Cheng J.-F."/>
            <person name="Hugenholtz P."/>
            <person name="Woyke T."/>
            <person name="Wu D."/>
            <person name="Spring S."/>
            <person name="Schroeder M."/>
            <person name="Brambilla E.-M."/>
            <person name="Klenk H.-P."/>
            <person name="Eisen J.A."/>
        </authorList>
    </citation>
    <scope>NUCLEOTIDE SEQUENCE [LARGE SCALE GENOMIC DNA]</scope>
    <source>
        <strain evidence="7">ATCC BAA-1197 / DSM 17291 / Cas60314</strain>
    </source>
</reference>
<feature type="transmembrane region" description="Helical" evidence="5">
    <location>
        <begin position="268"/>
        <end position="288"/>
    </location>
</feature>
<accession>G7V7I7</accession>
<dbReference type="GO" id="GO:0015108">
    <property type="term" value="F:chloride transmembrane transporter activity"/>
    <property type="evidence" value="ECO:0007669"/>
    <property type="project" value="InterPro"/>
</dbReference>
<dbReference type="PANTHER" id="PTHR43427">
    <property type="entry name" value="CHLORIDE CHANNEL PROTEIN CLC-E"/>
    <property type="match status" value="1"/>
</dbReference>
<dbReference type="PANTHER" id="PTHR43427:SF12">
    <property type="entry name" value="CHLORIDE TRANSPORTER"/>
    <property type="match status" value="1"/>
</dbReference>
<evidence type="ECO:0000256" key="4">
    <source>
        <dbReference type="ARBA" id="ARBA00023136"/>
    </source>
</evidence>
<proteinExistence type="predicted"/>
<evidence type="ECO:0000256" key="1">
    <source>
        <dbReference type="ARBA" id="ARBA00004141"/>
    </source>
</evidence>
<feature type="transmembrane region" description="Helical" evidence="5">
    <location>
        <begin position="372"/>
        <end position="398"/>
    </location>
</feature>
<sequence>MNFMRKSLLSITAEIGILFYSLFKWIFLAILAGVVVGAAASLFLLILHESIDFVLKYSPWSFVLLPAGLVVSTYLVKTFAPDAAGHGTEKVIEAIHMRSGRIPIVVVPVKLLATVITLSVGGSAGKEGPCAQIGAGITSSMASLFRFNDIDRKKLVVCGISAGFASIFGTPIAGAIFGLEVLFIGQVLYDVLLPSFISGMVAFQTASLLGVEYFKFPVELHATFSESGFVLAIASGVFFGLVALLHIEIIKAVEGLSGKTSIGPYKKAFYGGCLLLVLGLLFGTRYFGLGTETIEQALSGKDVPLLAFFLKPIFTSITLSVGGSGGILTPTFFVGATSGVTFAKIFGLDPMLFACIGFVAVLAGAANTPIAATIMAVELFGSSVTAYAAASCIVAFVISGHRSVYPSQILARPKSPVFRCNGNEPVEKVSHEVITRETLIPYLREQLKLYWNRKTFHLRDQRKDDEVQ</sequence>
<evidence type="ECO:0000256" key="2">
    <source>
        <dbReference type="ARBA" id="ARBA00022692"/>
    </source>
</evidence>
<comment type="subcellular location">
    <subcellularLocation>
        <location evidence="1">Membrane</location>
        <topology evidence="1">Multi-pass membrane protein</topology>
    </subcellularLocation>
</comment>
<dbReference type="eggNOG" id="COG0038">
    <property type="taxonomic scope" value="Bacteria"/>
</dbReference>
<dbReference type="InterPro" id="IPR050368">
    <property type="entry name" value="ClC-type_chloride_channel"/>
</dbReference>
<keyword evidence="3 5" id="KW-1133">Transmembrane helix</keyword>
<dbReference type="EMBL" id="CP003096">
    <property type="protein sequence ID" value="AER66149.1"/>
    <property type="molecule type" value="Genomic_DNA"/>
</dbReference>
<feature type="transmembrane region" description="Helical" evidence="5">
    <location>
        <begin position="154"/>
        <end position="179"/>
    </location>
</feature>
<feature type="transmembrane region" description="Helical" evidence="5">
    <location>
        <begin position="229"/>
        <end position="247"/>
    </location>
</feature>
<organism evidence="6 7">
    <name type="scientific">Thermovirga lienii (strain ATCC BAA-1197 / DSM 17291 / Cas60314)</name>
    <dbReference type="NCBI Taxonomy" id="580340"/>
    <lineage>
        <taxon>Bacteria</taxon>
        <taxon>Thermotogati</taxon>
        <taxon>Synergistota</taxon>
        <taxon>Synergistia</taxon>
        <taxon>Synergistales</taxon>
        <taxon>Thermovirgaceae</taxon>
        <taxon>Thermovirga</taxon>
    </lineage>
</organism>
<feature type="transmembrane region" description="Helical" evidence="5">
    <location>
        <begin position="25"/>
        <end position="47"/>
    </location>
</feature>
<dbReference type="KEGG" id="tli:Tlie_0414"/>
<dbReference type="Pfam" id="PF00654">
    <property type="entry name" value="Voltage_CLC"/>
    <property type="match status" value="1"/>
</dbReference>
<reference evidence="6 7" key="2">
    <citation type="journal article" date="2012" name="Stand. Genomic Sci.">
        <title>Genome sequence of the moderately thermophilic, amino-acid-degrading and sulfur-reducing bacterium Thermovirga lienii type strain (Cas60314(T)).</title>
        <authorList>
            <person name="Goker M."/>
            <person name="Saunders E."/>
            <person name="Lapidus A."/>
            <person name="Nolan M."/>
            <person name="Lucas S."/>
            <person name="Hammon N."/>
            <person name="Deshpande S."/>
            <person name="Cheng J.F."/>
            <person name="Han C."/>
            <person name="Tapia R."/>
            <person name="Goodwin L.A."/>
            <person name="Pitluck S."/>
            <person name="Liolios K."/>
            <person name="Mavromatis K."/>
            <person name="Pagani I."/>
            <person name="Ivanova N."/>
            <person name="Mikhailova N."/>
            <person name="Pati A."/>
            <person name="Chen A."/>
            <person name="Palaniappan K."/>
            <person name="Land M."/>
            <person name="Chang Y.J."/>
            <person name="Jeffries C.D."/>
            <person name="Brambilla E.M."/>
            <person name="Rohde M."/>
            <person name="Spring S."/>
            <person name="Detter J.C."/>
            <person name="Woyke T."/>
            <person name="Bristow J."/>
            <person name="Eisen J.A."/>
            <person name="Markowitz V."/>
            <person name="Hugenholtz P."/>
            <person name="Kyrpides N.C."/>
            <person name="Klenk H.P."/>
        </authorList>
    </citation>
    <scope>NUCLEOTIDE SEQUENCE [LARGE SCALE GENOMIC DNA]</scope>
    <source>
        <strain evidence="7">ATCC BAA-1197 / DSM 17291 / Cas60314</strain>
    </source>
</reference>
<dbReference type="InterPro" id="IPR001807">
    <property type="entry name" value="ClC"/>
</dbReference>
<dbReference type="GO" id="GO:0016020">
    <property type="term" value="C:membrane"/>
    <property type="evidence" value="ECO:0007669"/>
    <property type="project" value="UniProtKB-SubCell"/>
</dbReference>
<evidence type="ECO:0000313" key="7">
    <source>
        <dbReference type="Proteomes" id="UP000005868"/>
    </source>
</evidence>
<dbReference type="HOGENOM" id="CLU_015263_1_1_0"/>
<evidence type="ECO:0000256" key="5">
    <source>
        <dbReference type="SAM" id="Phobius"/>
    </source>
</evidence>
<feature type="transmembrane region" description="Helical" evidence="5">
    <location>
        <begin position="191"/>
        <end position="209"/>
    </location>
</feature>
<dbReference type="Proteomes" id="UP000005868">
    <property type="component" value="Chromosome"/>
</dbReference>
<dbReference type="Gene3D" id="1.10.3080.10">
    <property type="entry name" value="Clc chloride channel"/>
    <property type="match status" value="1"/>
</dbReference>
<dbReference type="InterPro" id="IPR014743">
    <property type="entry name" value="Cl-channel_core"/>
</dbReference>
<evidence type="ECO:0000256" key="3">
    <source>
        <dbReference type="ARBA" id="ARBA00022989"/>
    </source>
</evidence>
<dbReference type="AlphaFoldDB" id="G7V7I7"/>
<dbReference type="PRINTS" id="PR00762">
    <property type="entry name" value="CLCHANNEL"/>
</dbReference>
<dbReference type="SUPFAM" id="SSF81340">
    <property type="entry name" value="Clc chloride channel"/>
    <property type="match status" value="1"/>
</dbReference>
<keyword evidence="4 5" id="KW-0472">Membrane</keyword>
<dbReference type="STRING" id="580340.Tlie_0414"/>
<evidence type="ECO:0000313" key="6">
    <source>
        <dbReference type="EMBL" id="AER66149.1"/>
    </source>
</evidence>
<protein>
    <submittedName>
        <fullName evidence="6">Cl-channel voltage-gated family protein</fullName>
    </submittedName>
</protein>
<feature type="transmembrane region" description="Helical" evidence="5">
    <location>
        <begin position="345"/>
        <end position="366"/>
    </location>
</feature>
<feature type="transmembrane region" description="Helical" evidence="5">
    <location>
        <begin position="308"/>
        <end position="333"/>
    </location>
</feature>
<gene>
    <name evidence="6" type="ordered locus">Tlie_0414</name>
</gene>